<name>A0AAV4UFZ9_9ARAC</name>
<feature type="region of interest" description="Disordered" evidence="1">
    <location>
        <begin position="85"/>
        <end position="104"/>
    </location>
</feature>
<proteinExistence type="predicted"/>
<comment type="caution">
    <text evidence="2">The sequence shown here is derived from an EMBL/GenBank/DDBJ whole genome shotgun (WGS) entry which is preliminary data.</text>
</comment>
<dbReference type="Proteomes" id="UP001054837">
    <property type="component" value="Unassembled WGS sequence"/>
</dbReference>
<organism evidence="2 3">
    <name type="scientific">Caerostris darwini</name>
    <dbReference type="NCBI Taxonomy" id="1538125"/>
    <lineage>
        <taxon>Eukaryota</taxon>
        <taxon>Metazoa</taxon>
        <taxon>Ecdysozoa</taxon>
        <taxon>Arthropoda</taxon>
        <taxon>Chelicerata</taxon>
        <taxon>Arachnida</taxon>
        <taxon>Araneae</taxon>
        <taxon>Araneomorphae</taxon>
        <taxon>Entelegynae</taxon>
        <taxon>Araneoidea</taxon>
        <taxon>Araneidae</taxon>
        <taxon>Caerostris</taxon>
    </lineage>
</organism>
<sequence>MNQNGHVNIGSKSSFSDILQQFCCSFYFIFGRASVLYEERIVLAHVLWNTRPALHKSPLMSTRDKGKKENMKRVSVTLAKERERPCPAAEAAAAVNQEGGNRRL</sequence>
<protein>
    <submittedName>
        <fullName evidence="2">Uncharacterized protein</fullName>
    </submittedName>
</protein>
<evidence type="ECO:0000313" key="3">
    <source>
        <dbReference type="Proteomes" id="UP001054837"/>
    </source>
</evidence>
<gene>
    <name evidence="2" type="ORF">CDAR_63101</name>
</gene>
<keyword evidence="3" id="KW-1185">Reference proteome</keyword>
<evidence type="ECO:0000313" key="2">
    <source>
        <dbReference type="EMBL" id="GIY56490.1"/>
    </source>
</evidence>
<evidence type="ECO:0000256" key="1">
    <source>
        <dbReference type="SAM" id="MobiDB-lite"/>
    </source>
</evidence>
<dbReference type="AlphaFoldDB" id="A0AAV4UFZ9"/>
<reference evidence="2 3" key="1">
    <citation type="submission" date="2021-06" db="EMBL/GenBank/DDBJ databases">
        <title>Caerostris darwini draft genome.</title>
        <authorList>
            <person name="Kono N."/>
            <person name="Arakawa K."/>
        </authorList>
    </citation>
    <scope>NUCLEOTIDE SEQUENCE [LARGE SCALE GENOMIC DNA]</scope>
</reference>
<dbReference type="EMBL" id="BPLQ01011198">
    <property type="protein sequence ID" value="GIY56490.1"/>
    <property type="molecule type" value="Genomic_DNA"/>
</dbReference>
<accession>A0AAV4UFZ9</accession>